<dbReference type="GO" id="GO:0005524">
    <property type="term" value="F:ATP binding"/>
    <property type="evidence" value="ECO:0007669"/>
    <property type="project" value="UniProtKB-KW"/>
</dbReference>
<evidence type="ECO:0000313" key="18">
    <source>
        <dbReference type="Proteomes" id="UP000198672"/>
    </source>
</evidence>
<keyword evidence="5" id="KW-0597">Phosphoprotein</keyword>
<dbReference type="PANTHER" id="PTHR43065:SF10">
    <property type="entry name" value="PEROXIDE STRESS-ACTIVATED HISTIDINE KINASE MAK3"/>
    <property type="match status" value="1"/>
</dbReference>
<evidence type="ECO:0000259" key="16">
    <source>
        <dbReference type="PROSITE" id="PS50885"/>
    </source>
</evidence>
<evidence type="ECO:0000256" key="12">
    <source>
        <dbReference type="ARBA" id="ARBA00023012"/>
    </source>
</evidence>
<evidence type="ECO:0000313" key="17">
    <source>
        <dbReference type="EMBL" id="SDX37079.1"/>
    </source>
</evidence>
<dbReference type="InterPro" id="IPR003661">
    <property type="entry name" value="HisK_dim/P_dom"/>
</dbReference>
<evidence type="ECO:0000256" key="11">
    <source>
        <dbReference type="ARBA" id="ARBA00022989"/>
    </source>
</evidence>
<dbReference type="SMART" id="SM00387">
    <property type="entry name" value="HATPase_c"/>
    <property type="match status" value="1"/>
</dbReference>
<name>A0A1H3B7R0_ALLWA</name>
<proteinExistence type="predicted"/>
<dbReference type="InterPro" id="IPR036097">
    <property type="entry name" value="HisK_dim/P_sf"/>
</dbReference>
<feature type="domain" description="HAMP" evidence="16">
    <location>
        <begin position="323"/>
        <end position="375"/>
    </location>
</feature>
<dbReference type="SMART" id="SM00304">
    <property type="entry name" value="HAMP"/>
    <property type="match status" value="1"/>
</dbReference>
<dbReference type="InterPro" id="IPR033479">
    <property type="entry name" value="dCache_1"/>
</dbReference>
<dbReference type="EMBL" id="FNOW01000002">
    <property type="protein sequence ID" value="SDX37079.1"/>
    <property type="molecule type" value="Genomic_DNA"/>
</dbReference>
<protein>
    <recommendedName>
        <fullName evidence="3">histidine kinase</fullName>
        <ecNumber evidence="3">2.7.13.3</ecNumber>
    </recommendedName>
</protein>
<dbReference type="STRING" id="61595.SAMN05421644_10243"/>
<dbReference type="CDD" id="cd18774">
    <property type="entry name" value="PDC2_HK_sensor"/>
    <property type="match status" value="1"/>
</dbReference>
<evidence type="ECO:0000259" key="15">
    <source>
        <dbReference type="PROSITE" id="PS50109"/>
    </source>
</evidence>
<dbReference type="PRINTS" id="PR00344">
    <property type="entry name" value="BCTRLSENSOR"/>
</dbReference>
<dbReference type="CDD" id="cd06225">
    <property type="entry name" value="HAMP"/>
    <property type="match status" value="1"/>
</dbReference>
<dbReference type="InterPro" id="IPR004358">
    <property type="entry name" value="Sig_transdc_His_kin-like_C"/>
</dbReference>
<dbReference type="InterPro" id="IPR003660">
    <property type="entry name" value="HAMP_dom"/>
</dbReference>
<feature type="domain" description="Histidine kinase" evidence="15">
    <location>
        <begin position="431"/>
        <end position="731"/>
    </location>
</feature>
<evidence type="ECO:0000256" key="8">
    <source>
        <dbReference type="ARBA" id="ARBA00022741"/>
    </source>
</evidence>
<evidence type="ECO:0000256" key="4">
    <source>
        <dbReference type="ARBA" id="ARBA00022475"/>
    </source>
</evidence>
<evidence type="ECO:0000256" key="10">
    <source>
        <dbReference type="ARBA" id="ARBA00022840"/>
    </source>
</evidence>
<accession>A0A1H3B7R0</accession>
<dbReference type="SUPFAM" id="SSF47384">
    <property type="entry name" value="Homodimeric domain of signal transducing histidine kinase"/>
    <property type="match status" value="1"/>
</dbReference>
<feature type="coiled-coil region" evidence="14">
    <location>
        <begin position="374"/>
        <end position="412"/>
    </location>
</feature>
<evidence type="ECO:0000256" key="7">
    <source>
        <dbReference type="ARBA" id="ARBA00022692"/>
    </source>
</evidence>
<dbReference type="GO" id="GO:0005886">
    <property type="term" value="C:plasma membrane"/>
    <property type="evidence" value="ECO:0007669"/>
    <property type="project" value="UniProtKB-SubCell"/>
</dbReference>
<dbReference type="PROSITE" id="PS50885">
    <property type="entry name" value="HAMP"/>
    <property type="match status" value="1"/>
</dbReference>
<dbReference type="InterPro" id="IPR005467">
    <property type="entry name" value="His_kinase_dom"/>
</dbReference>
<dbReference type="PROSITE" id="PS50109">
    <property type="entry name" value="HIS_KIN"/>
    <property type="match status" value="1"/>
</dbReference>
<evidence type="ECO:0000256" key="6">
    <source>
        <dbReference type="ARBA" id="ARBA00022679"/>
    </source>
</evidence>
<dbReference type="CDD" id="cd00082">
    <property type="entry name" value="HisKA"/>
    <property type="match status" value="1"/>
</dbReference>
<comment type="subcellular location">
    <subcellularLocation>
        <location evidence="2">Cell membrane</location>
        <topology evidence="2">Multi-pass membrane protein</topology>
    </subcellularLocation>
</comment>
<comment type="catalytic activity">
    <reaction evidence="1">
        <text>ATP + protein L-histidine = ADP + protein N-phospho-L-histidine.</text>
        <dbReference type="EC" id="2.7.13.3"/>
    </reaction>
</comment>
<dbReference type="SUPFAM" id="SSF55874">
    <property type="entry name" value="ATPase domain of HSP90 chaperone/DNA topoisomerase II/histidine kinase"/>
    <property type="match status" value="1"/>
</dbReference>
<keyword evidence="7" id="KW-0812">Transmembrane</keyword>
<evidence type="ECO:0000256" key="1">
    <source>
        <dbReference type="ARBA" id="ARBA00000085"/>
    </source>
</evidence>
<dbReference type="InterPro" id="IPR003594">
    <property type="entry name" value="HATPase_dom"/>
</dbReference>
<keyword evidence="8" id="KW-0547">Nucleotide-binding</keyword>
<keyword evidence="4" id="KW-1003">Cell membrane</keyword>
<evidence type="ECO:0000256" key="13">
    <source>
        <dbReference type="ARBA" id="ARBA00023136"/>
    </source>
</evidence>
<keyword evidence="6" id="KW-0808">Transferase</keyword>
<dbReference type="RefSeq" id="WP_091331591.1">
    <property type="nucleotide sequence ID" value="NZ_FNOW01000002.1"/>
</dbReference>
<keyword evidence="10" id="KW-0067">ATP-binding</keyword>
<dbReference type="Gene3D" id="3.30.565.10">
    <property type="entry name" value="Histidine kinase-like ATPase, C-terminal domain"/>
    <property type="match status" value="1"/>
</dbReference>
<evidence type="ECO:0000256" key="2">
    <source>
        <dbReference type="ARBA" id="ARBA00004651"/>
    </source>
</evidence>
<keyword evidence="12" id="KW-0902">Two-component regulatory system</keyword>
<dbReference type="Pfam" id="PF00672">
    <property type="entry name" value="HAMP"/>
    <property type="match status" value="1"/>
</dbReference>
<gene>
    <name evidence="17" type="ORF">SAMN05421644_10243</name>
</gene>
<dbReference type="OrthoDB" id="1931120at2"/>
<dbReference type="AlphaFoldDB" id="A0A1H3B7R0"/>
<dbReference type="Gene3D" id="6.10.340.10">
    <property type="match status" value="1"/>
</dbReference>
<dbReference type="GO" id="GO:0000155">
    <property type="term" value="F:phosphorelay sensor kinase activity"/>
    <property type="evidence" value="ECO:0007669"/>
    <property type="project" value="InterPro"/>
</dbReference>
<keyword evidence="11" id="KW-1133">Transmembrane helix</keyword>
<reference evidence="18" key="1">
    <citation type="submission" date="2016-10" db="EMBL/GenBank/DDBJ databases">
        <authorList>
            <person name="Varghese N."/>
            <person name="Submissions S."/>
        </authorList>
    </citation>
    <scope>NUCLEOTIDE SEQUENCE [LARGE SCALE GENOMIC DNA]</scope>
    <source>
        <strain evidence="18">DSM 173</strain>
    </source>
</reference>
<dbReference type="Proteomes" id="UP000198672">
    <property type="component" value="Unassembled WGS sequence"/>
</dbReference>
<dbReference type="EC" id="2.7.13.3" evidence="3"/>
<dbReference type="Pfam" id="PF02518">
    <property type="entry name" value="HATPase_c"/>
    <property type="match status" value="1"/>
</dbReference>
<dbReference type="Gene3D" id="3.30.450.20">
    <property type="entry name" value="PAS domain"/>
    <property type="match status" value="1"/>
</dbReference>
<keyword evidence="13" id="KW-0472">Membrane</keyword>
<evidence type="ECO:0000256" key="9">
    <source>
        <dbReference type="ARBA" id="ARBA00022777"/>
    </source>
</evidence>
<evidence type="ECO:0000256" key="5">
    <source>
        <dbReference type="ARBA" id="ARBA00022553"/>
    </source>
</evidence>
<keyword evidence="9" id="KW-0418">Kinase</keyword>
<keyword evidence="18" id="KW-1185">Reference proteome</keyword>
<dbReference type="InterPro" id="IPR036890">
    <property type="entry name" value="HATPase_C_sf"/>
</dbReference>
<organism evidence="17 18">
    <name type="scientific">Allochromatium warmingii</name>
    <name type="common">Chromatium warmingii</name>
    <dbReference type="NCBI Taxonomy" id="61595"/>
    <lineage>
        <taxon>Bacteria</taxon>
        <taxon>Pseudomonadati</taxon>
        <taxon>Pseudomonadota</taxon>
        <taxon>Gammaproteobacteria</taxon>
        <taxon>Chromatiales</taxon>
        <taxon>Chromatiaceae</taxon>
        <taxon>Allochromatium</taxon>
    </lineage>
</organism>
<dbReference type="PANTHER" id="PTHR43065">
    <property type="entry name" value="SENSOR HISTIDINE KINASE"/>
    <property type="match status" value="1"/>
</dbReference>
<evidence type="ECO:0000256" key="14">
    <source>
        <dbReference type="SAM" id="Coils"/>
    </source>
</evidence>
<dbReference type="Gene3D" id="1.10.287.130">
    <property type="match status" value="1"/>
</dbReference>
<keyword evidence="14" id="KW-0175">Coiled coil</keyword>
<sequence length="733" mass="80310">MIRLRSIAAELGLTFLVVALAPILTAYVVANDIFSRSIHAQKLEALTAIAEAAQDRVETYVQGLITDTTTLARTPALVTLLQQPEPLITADAKTLAFLHSFSEAKGYYDLLLVDQSGTIRFSLKRETDLGGNIQDTQLEGTQLAATIDAANTLLQTEVSNFAWYPPSQELAAFLAAPIFDNGVIIGNLVLQIDNRVLNTIVNHYGGLGESGELLAATRNDSGLVVAAPSRHDPKLTQRTVDSAAFAPLQTAMQGQGGAGRFRDYRGQDVLGVWRYLPSLNWGLLVKIDTAEFQAPIVRFAQISQAVMLASIGLVLFGAWLVNRLVSRPVVQLAQSVTRLEHEALPERLHVPARYEVAALVAAFNQLIASVRVHQRELEARVLQRTAELAEANDELQRSNLELASTLETLQKTQSQLVESEKLVALGQLIAGVAHEINTPLGSIASSIESLTDAYREQDQFLLLFAELAPPVRERLLELLTAAAAGSTLSLKEKRDLKKDYERQLTALGVSSARQAADLLSQLPPLEIAHFAPLLTDPQATAILEHLRHGSHIYRSCQNIRTAADKARKVVFALKSFARYDHTGVKTPTSVRESIETVLTLYHNQMKQAVELHTDLADGPLIPAYADELGQVWMNLVHNALQAMDYKGQLAISLEHDADWARVRITDSGSGIPEAIRERIFQPFFTTKPAGEGSGLGLEIVRRIVDKHRGEIRFTSTVGVGTSFEVWLPVQDTD</sequence>
<dbReference type="Pfam" id="PF02743">
    <property type="entry name" value="dCache_1"/>
    <property type="match status" value="1"/>
</dbReference>
<evidence type="ECO:0000256" key="3">
    <source>
        <dbReference type="ARBA" id="ARBA00012438"/>
    </source>
</evidence>